<gene>
    <name evidence="2" type="ORF">ACFO0N_16260</name>
</gene>
<comment type="caution">
    <text evidence="2">The sequence shown here is derived from an EMBL/GenBank/DDBJ whole genome shotgun (WGS) entry which is preliminary data.</text>
</comment>
<dbReference type="AlphaFoldDB" id="A0ABD5PFA0"/>
<evidence type="ECO:0000313" key="2">
    <source>
        <dbReference type="EMBL" id="MFC4359497.1"/>
    </source>
</evidence>
<keyword evidence="1" id="KW-0472">Membrane</keyword>
<keyword evidence="1" id="KW-0812">Transmembrane</keyword>
<feature type="transmembrane region" description="Helical" evidence="1">
    <location>
        <begin position="189"/>
        <end position="210"/>
    </location>
</feature>
<accession>A0ABD5PFA0</accession>
<evidence type="ECO:0000313" key="3">
    <source>
        <dbReference type="Proteomes" id="UP001595921"/>
    </source>
</evidence>
<feature type="transmembrane region" description="Helical" evidence="1">
    <location>
        <begin position="156"/>
        <end position="177"/>
    </location>
</feature>
<feature type="transmembrane region" description="Helical" evidence="1">
    <location>
        <begin position="64"/>
        <end position="82"/>
    </location>
</feature>
<keyword evidence="1" id="KW-1133">Transmembrane helix</keyword>
<dbReference type="RefSeq" id="WP_267621699.1">
    <property type="nucleotide sequence ID" value="NZ_JAODIW010000006.1"/>
</dbReference>
<feature type="transmembrane region" description="Helical" evidence="1">
    <location>
        <begin position="36"/>
        <end position="52"/>
    </location>
</feature>
<sequence length="236" mass="23813">MAERAPELALVLGAFLGLAVLGSGLALTDDPVTTTFLALAVSLPLFVYAVYHSEDPTGVLPPGIVLKGGLGLAGLTLLALALDVGSAEAIPLRFFVALFLALVVAFAATAYHVAYGRRRYGFPPGKVAVLTTLVAAALLAFALVVASAFYDGAAGTTVVLVAALDALLVFLAGGIYATTRGLRPRPRAARLLVGLGALLGVAVAGFGLLFASPGPWVVAGVAVVLGPAVLVALSRR</sequence>
<feature type="transmembrane region" description="Helical" evidence="1">
    <location>
        <begin position="127"/>
        <end position="150"/>
    </location>
</feature>
<organism evidence="2 3">
    <name type="scientific">Halobium salinum</name>
    <dbReference type="NCBI Taxonomy" id="1364940"/>
    <lineage>
        <taxon>Archaea</taxon>
        <taxon>Methanobacteriati</taxon>
        <taxon>Methanobacteriota</taxon>
        <taxon>Stenosarchaea group</taxon>
        <taxon>Halobacteria</taxon>
        <taxon>Halobacteriales</taxon>
        <taxon>Haloferacaceae</taxon>
        <taxon>Halobium</taxon>
    </lineage>
</organism>
<dbReference type="Proteomes" id="UP001595921">
    <property type="component" value="Unassembled WGS sequence"/>
</dbReference>
<keyword evidence="3" id="KW-1185">Reference proteome</keyword>
<feature type="transmembrane region" description="Helical" evidence="1">
    <location>
        <begin position="216"/>
        <end position="233"/>
    </location>
</feature>
<evidence type="ECO:0000256" key="1">
    <source>
        <dbReference type="SAM" id="Phobius"/>
    </source>
</evidence>
<feature type="transmembrane region" description="Helical" evidence="1">
    <location>
        <begin position="94"/>
        <end position="115"/>
    </location>
</feature>
<reference evidence="2 3" key="1">
    <citation type="journal article" date="2019" name="Int. J. Syst. Evol. Microbiol.">
        <title>The Global Catalogue of Microorganisms (GCM) 10K type strain sequencing project: providing services to taxonomists for standard genome sequencing and annotation.</title>
        <authorList>
            <consortium name="The Broad Institute Genomics Platform"/>
            <consortium name="The Broad Institute Genome Sequencing Center for Infectious Disease"/>
            <person name="Wu L."/>
            <person name="Ma J."/>
        </authorList>
    </citation>
    <scope>NUCLEOTIDE SEQUENCE [LARGE SCALE GENOMIC DNA]</scope>
    <source>
        <strain evidence="2 3">CGMCC 1.12553</strain>
    </source>
</reference>
<name>A0ABD5PFA0_9EURY</name>
<proteinExistence type="predicted"/>
<dbReference type="EMBL" id="JBHSDS010000008">
    <property type="protein sequence ID" value="MFC4359497.1"/>
    <property type="molecule type" value="Genomic_DNA"/>
</dbReference>
<protein>
    <submittedName>
        <fullName evidence="2">Uncharacterized protein</fullName>
    </submittedName>
</protein>